<proteinExistence type="predicted"/>
<sequence>MSSHASSPVPSALYQACVEDARREARMLIEKLVDYTRYQLREREASLRHPGERNSVSAAIDQLNRCQAQLIEQFVSQLIQGFDSPPVSLLEGGKRQSLMELRFDQLELMDEHQVQSRVELARTQQMTLHAVEGTLPELNALTCAMQGLPNVMPDRNPFRPEVYLRALQGAMESAGVTPLVRMAWTQQMCTVLGKELNSFYGFLNHKLRDQGVRPADYTVVPAGGQTNRPLYVPEVIPPAQALRAQEEAAASTWERKRPAPAAPLPSAPPLTGGLAPVPAQAPASLPALYLDEGLAAPALPEGTVLTVDRLRRLLGNEGGAGRRRDQAAAGAAPPALAASTRLEAFAQQFERQFEVRQEQEEAQHSDFQSTLPAAFDALDSPQEVAQVLQRVAQRQPGARGGNAPITVQALRQQLQQQGQDVGQVVALEVVTLMIENIVRDPRLLGALRQAVRELEPALAQLVVSDVRFFSDKAHPARRLLDALTQRSLAFESEAAPGFDAFMQPVRRVVKVLSAAPIQGAAPFDVALKELERAWNEHRENEQRQREQAVKALMHAEQRNLLAGRLRQELRVLPELAQAAPEVRDFLLGPWTQVMAQSRLGERASETDPGQYRALVGDLLWSANPALARQNPAHLTRLIPSLLGRVREGLKTIDYPPLMSSAFLEKLMVLHQAAYRRPVAAAPAPAPIPEQVVLAPRVPEPTEAPAAAPTPGQDPMFDEHDSDWLAPSEARVSGFMTLPEAEPKAQGPAALAPMAWEVGAWVELLSDGVWRRSQLSWASPHGTLFLFTRPDGSSQSMTRRMRDRLVSDGLLRVLADQPVVAGALDEVARTALRNTVAEERDSPLERGPGPVV</sequence>
<evidence type="ECO:0000256" key="2">
    <source>
        <dbReference type="SAM" id="MobiDB-lite"/>
    </source>
</evidence>
<keyword evidence="4" id="KW-1185">Reference proteome</keyword>
<evidence type="ECO:0000256" key="1">
    <source>
        <dbReference type="SAM" id="Coils"/>
    </source>
</evidence>
<dbReference type="EMBL" id="JAQSIO010000002">
    <property type="protein sequence ID" value="MDD0814683.1"/>
    <property type="molecule type" value="Genomic_DNA"/>
</dbReference>
<dbReference type="InterPro" id="IPR012434">
    <property type="entry name" value="DUF1631"/>
</dbReference>
<feature type="region of interest" description="Disordered" evidence="2">
    <location>
        <begin position="246"/>
        <end position="266"/>
    </location>
</feature>
<protein>
    <submittedName>
        <fullName evidence="3">DUF1631 family protein</fullName>
    </submittedName>
</protein>
<evidence type="ECO:0000313" key="3">
    <source>
        <dbReference type="EMBL" id="MDD0814683.1"/>
    </source>
</evidence>
<name>A0ABT5MDL9_9BURK</name>
<organism evidence="3 4">
    <name type="scientific">Curvibacter microcysteis</name>
    <dbReference type="NCBI Taxonomy" id="3026419"/>
    <lineage>
        <taxon>Bacteria</taxon>
        <taxon>Pseudomonadati</taxon>
        <taxon>Pseudomonadota</taxon>
        <taxon>Betaproteobacteria</taxon>
        <taxon>Burkholderiales</taxon>
        <taxon>Comamonadaceae</taxon>
        <taxon>Curvibacter</taxon>
    </lineage>
</organism>
<dbReference type="RefSeq" id="WP_273926324.1">
    <property type="nucleotide sequence ID" value="NZ_JAQSIO010000002.1"/>
</dbReference>
<keyword evidence="1" id="KW-0175">Coiled coil</keyword>
<feature type="coiled-coil region" evidence="1">
    <location>
        <begin position="527"/>
        <end position="558"/>
    </location>
</feature>
<comment type="caution">
    <text evidence="3">The sequence shown here is derived from an EMBL/GenBank/DDBJ whole genome shotgun (WGS) entry which is preliminary data.</text>
</comment>
<reference evidence="3 4" key="1">
    <citation type="submission" date="2023-02" db="EMBL/GenBank/DDBJ databases">
        <title>Bacterial whole genome sequence for Curvibacter sp. HBC28.</title>
        <authorList>
            <person name="Le V."/>
            <person name="Ko S.-R."/>
            <person name="Ahn C.-Y."/>
            <person name="Oh H.-M."/>
        </authorList>
    </citation>
    <scope>NUCLEOTIDE SEQUENCE [LARGE SCALE GENOMIC DNA]</scope>
    <source>
        <strain evidence="3 4">HBC28</strain>
    </source>
</reference>
<evidence type="ECO:0000313" key="4">
    <source>
        <dbReference type="Proteomes" id="UP001528672"/>
    </source>
</evidence>
<dbReference type="Pfam" id="PF07793">
    <property type="entry name" value="DUF1631"/>
    <property type="match status" value="1"/>
</dbReference>
<dbReference type="Proteomes" id="UP001528672">
    <property type="component" value="Unassembled WGS sequence"/>
</dbReference>
<gene>
    <name evidence="3" type="ORF">PSQ39_08585</name>
</gene>
<accession>A0ABT5MDL9</accession>